<evidence type="ECO:0000256" key="1">
    <source>
        <dbReference type="SAM" id="MobiDB-lite"/>
    </source>
</evidence>
<dbReference type="AlphaFoldDB" id="A0A199UAE1"/>
<feature type="region of interest" description="Disordered" evidence="1">
    <location>
        <begin position="1"/>
        <end position="20"/>
    </location>
</feature>
<organism evidence="2">
    <name type="scientific">Manihot esculenta</name>
    <name type="common">Cassava</name>
    <name type="synonym">Jatropha manihot</name>
    <dbReference type="NCBI Taxonomy" id="3983"/>
    <lineage>
        <taxon>Eukaryota</taxon>
        <taxon>Viridiplantae</taxon>
        <taxon>Streptophyta</taxon>
        <taxon>Embryophyta</taxon>
        <taxon>Tracheophyta</taxon>
        <taxon>Spermatophyta</taxon>
        <taxon>Magnoliopsida</taxon>
        <taxon>eudicotyledons</taxon>
        <taxon>Gunneridae</taxon>
        <taxon>Pentapetalae</taxon>
        <taxon>rosids</taxon>
        <taxon>fabids</taxon>
        <taxon>Malpighiales</taxon>
        <taxon>Euphorbiaceae</taxon>
        <taxon>Crotonoideae</taxon>
        <taxon>Manihoteae</taxon>
        <taxon>Manihot</taxon>
    </lineage>
</organism>
<feature type="compositionally biased region" description="Basic residues" evidence="1">
    <location>
        <begin position="1"/>
        <end position="10"/>
    </location>
</feature>
<dbReference type="EMBL" id="KV450782">
    <property type="protein sequence ID" value="OAY21576.1"/>
    <property type="molecule type" value="Genomic_DNA"/>
</dbReference>
<name>A0A199UAE1_MANES</name>
<sequence length="79" mass="9390">MNKRKRGKNKERKEKHNKQETRDLIHIGRFATENKVLDLYLHSIIGDQISQMDFEVEASAAQLVIVFILHYELKRVRTL</sequence>
<protein>
    <submittedName>
        <fullName evidence="2">Uncharacterized protein</fullName>
    </submittedName>
</protein>
<gene>
    <name evidence="2" type="ORF">MANES_S075900</name>
</gene>
<evidence type="ECO:0000313" key="2">
    <source>
        <dbReference type="EMBL" id="OAY21576.1"/>
    </source>
</evidence>
<accession>A0A199UAE1</accession>
<reference evidence="2" key="1">
    <citation type="submission" date="2016-02" db="EMBL/GenBank/DDBJ databases">
        <title>WGS assembly of Manihot esculenta.</title>
        <authorList>
            <person name="Bredeson J.V."/>
            <person name="Prochnik S.E."/>
            <person name="Lyons J.B."/>
            <person name="Schmutz J."/>
            <person name="Grimwood J."/>
            <person name="Vrebalov J."/>
            <person name="Bart R.S."/>
            <person name="Amuge T."/>
            <person name="Ferguson M.E."/>
            <person name="Green R."/>
            <person name="Putnam N."/>
            <person name="Stites J."/>
            <person name="Rounsley S."/>
            <person name="Rokhsar D.S."/>
        </authorList>
    </citation>
    <scope>NUCLEOTIDE SEQUENCE [LARGE SCALE GENOMIC DNA]</scope>
    <source>
        <tissue evidence="2">Leaf</tissue>
    </source>
</reference>
<feature type="compositionally biased region" description="Basic and acidic residues" evidence="1">
    <location>
        <begin position="11"/>
        <end position="20"/>
    </location>
</feature>
<proteinExistence type="predicted"/>